<feature type="binding site" evidence="6">
    <location>
        <begin position="132"/>
        <end position="133"/>
    </location>
    <ligand>
        <name>S-adenosyl-L-methionine</name>
        <dbReference type="ChEBI" id="CHEBI:59789"/>
    </ligand>
</feature>
<evidence type="ECO:0000256" key="6">
    <source>
        <dbReference type="HAMAP-Rule" id="MF_00074"/>
    </source>
</evidence>
<evidence type="ECO:0000256" key="1">
    <source>
        <dbReference type="ARBA" id="ARBA00022490"/>
    </source>
</evidence>
<comment type="caution">
    <text evidence="6">Lacks conserved residue(s) required for the propagation of feature annotation.</text>
</comment>
<evidence type="ECO:0000313" key="7">
    <source>
        <dbReference type="EMBL" id="GAA1809648.1"/>
    </source>
</evidence>
<keyword evidence="4 6" id="KW-0808">Transferase</keyword>
<evidence type="ECO:0000256" key="3">
    <source>
        <dbReference type="ARBA" id="ARBA00022603"/>
    </source>
</evidence>
<dbReference type="PANTHER" id="PTHR31760:SF0">
    <property type="entry name" value="S-ADENOSYL-L-METHIONINE-DEPENDENT METHYLTRANSFERASES SUPERFAMILY PROTEIN"/>
    <property type="match status" value="1"/>
</dbReference>
<comment type="caution">
    <text evidence="7">The sequence shown here is derived from an EMBL/GenBank/DDBJ whole genome shotgun (WGS) entry which is preliminary data.</text>
</comment>
<sequence>MSEAPAGANGIPPEPPAVAAAVFGDRLELAESFVAILADTGVSHGLIGPREVPRLWERHVLNCAVVAEAMPTADASVIDVGSGAGLPGLALAIARPDLRVTLVEPMLRRTTWLSETVAALGLSGVEVCRGRAEEFHGRLSADYVTARAVAALDKLAGWCAPLTRVGGELVLMKGDNAADELAAAAPVLSRLGLGAGQVRVVGQDLPTPTTLVVIGKEREPAGAKRRGKRR</sequence>
<dbReference type="HAMAP" id="MF_00074">
    <property type="entry name" value="16SrRNA_methyltr_G"/>
    <property type="match status" value="1"/>
</dbReference>
<feature type="binding site" evidence="6">
    <location>
        <position position="81"/>
    </location>
    <ligand>
        <name>S-adenosyl-L-methionine</name>
        <dbReference type="ChEBI" id="CHEBI:59789"/>
    </ligand>
</feature>
<keyword evidence="1 6" id="KW-0963">Cytoplasm</keyword>
<feature type="binding site" evidence="6">
    <location>
        <position position="86"/>
    </location>
    <ligand>
        <name>S-adenosyl-L-methionine</name>
        <dbReference type="ChEBI" id="CHEBI:59789"/>
    </ligand>
</feature>
<feature type="binding site" evidence="6">
    <location>
        <position position="147"/>
    </location>
    <ligand>
        <name>S-adenosyl-L-methionine</name>
        <dbReference type="ChEBI" id="CHEBI:59789"/>
    </ligand>
</feature>
<comment type="similarity">
    <text evidence="6">Belongs to the methyltransferase superfamily. RNA methyltransferase RsmG family.</text>
</comment>
<comment type="subcellular location">
    <subcellularLocation>
        <location evidence="6">Cytoplasm</location>
    </subcellularLocation>
</comment>
<dbReference type="Pfam" id="PF02527">
    <property type="entry name" value="GidB"/>
    <property type="match status" value="1"/>
</dbReference>
<evidence type="ECO:0000256" key="5">
    <source>
        <dbReference type="ARBA" id="ARBA00022691"/>
    </source>
</evidence>
<reference evidence="7 8" key="1">
    <citation type="journal article" date="2019" name="Int. J. Syst. Evol. Microbiol.">
        <title>The Global Catalogue of Microorganisms (GCM) 10K type strain sequencing project: providing services to taxonomists for standard genome sequencing and annotation.</title>
        <authorList>
            <consortium name="The Broad Institute Genomics Platform"/>
            <consortium name="The Broad Institute Genome Sequencing Center for Infectious Disease"/>
            <person name="Wu L."/>
            <person name="Ma J."/>
        </authorList>
    </citation>
    <scope>NUCLEOTIDE SEQUENCE [LARGE SCALE GENOMIC DNA]</scope>
    <source>
        <strain evidence="7 8">JCM 15592</strain>
    </source>
</reference>
<dbReference type="EC" id="2.1.1.-" evidence="6"/>
<dbReference type="InterPro" id="IPR003682">
    <property type="entry name" value="rRNA_ssu_MeTfrase_G"/>
</dbReference>
<comment type="function">
    <text evidence="6">Specifically methylates the N7 position of a guanine in 16S rRNA.</text>
</comment>
<evidence type="ECO:0000313" key="8">
    <source>
        <dbReference type="Proteomes" id="UP001499938"/>
    </source>
</evidence>
<keyword evidence="3 6" id="KW-0489">Methyltransferase</keyword>
<proteinExistence type="inferred from homology"/>
<keyword evidence="5 6" id="KW-0949">S-adenosyl-L-methionine</keyword>
<keyword evidence="2 6" id="KW-0698">rRNA processing</keyword>
<protein>
    <recommendedName>
        <fullName evidence="6">Ribosomal RNA small subunit methyltransferase G</fullName>
        <ecNumber evidence="6">2.1.1.-</ecNumber>
    </recommendedName>
    <alternativeName>
        <fullName evidence="6">16S rRNA 7-methylguanosine methyltransferase</fullName>
        <shortName evidence="6">16S rRNA m7G methyltransferase</shortName>
    </alternativeName>
</protein>
<dbReference type="Proteomes" id="UP001499938">
    <property type="component" value="Unassembled WGS sequence"/>
</dbReference>
<gene>
    <name evidence="6 7" type="primary">rsmG</name>
    <name evidence="7" type="ORF">GCM10009811_36000</name>
</gene>
<dbReference type="Gene3D" id="3.40.50.150">
    <property type="entry name" value="Vaccinia Virus protein VP39"/>
    <property type="match status" value="1"/>
</dbReference>
<name>A0ABN2M4R0_9MICO</name>
<dbReference type="InterPro" id="IPR029063">
    <property type="entry name" value="SAM-dependent_MTases_sf"/>
</dbReference>
<evidence type="ECO:0000256" key="4">
    <source>
        <dbReference type="ARBA" id="ARBA00022679"/>
    </source>
</evidence>
<accession>A0ABN2M4R0</accession>
<dbReference type="SUPFAM" id="SSF53335">
    <property type="entry name" value="S-adenosyl-L-methionine-dependent methyltransferases"/>
    <property type="match status" value="1"/>
</dbReference>
<organism evidence="7 8">
    <name type="scientific">Nostocoides veronense</name>
    <dbReference type="NCBI Taxonomy" id="330836"/>
    <lineage>
        <taxon>Bacteria</taxon>
        <taxon>Bacillati</taxon>
        <taxon>Actinomycetota</taxon>
        <taxon>Actinomycetes</taxon>
        <taxon>Micrococcales</taxon>
        <taxon>Intrasporangiaceae</taxon>
        <taxon>Nostocoides</taxon>
    </lineage>
</organism>
<evidence type="ECO:0000256" key="2">
    <source>
        <dbReference type="ARBA" id="ARBA00022552"/>
    </source>
</evidence>
<dbReference type="PANTHER" id="PTHR31760">
    <property type="entry name" value="S-ADENOSYL-L-METHIONINE-DEPENDENT METHYLTRANSFERASES SUPERFAMILY PROTEIN"/>
    <property type="match status" value="1"/>
</dbReference>
<keyword evidence="8" id="KW-1185">Reference proteome</keyword>
<dbReference type="RefSeq" id="WP_344088957.1">
    <property type="nucleotide sequence ID" value="NZ_BAAAPO010000063.1"/>
</dbReference>
<dbReference type="CDD" id="cd02440">
    <property type="entry name" value="AdoMet_MTases"/>
    <property type="match status" value="1"/>
</dbReference>
<dbReference type="EMBL" id="BAAAPO010000063">
    <property type="protein sequence ID" value="GAA1809648.1"/>
    <property type="molecule type" value="Genomic_DNA"/>
</dbReference>
<dbReference type="NCBIfam" id="TIGR00138">
    <property type="entry name" value="rsmG_gidB"/>
    <property type="match status" value="1"/>
</dbReference>